<keyword evidence="2" id="KW-1185">Reference proteome</keyword>
<dbReference type="AlphaFoldDB" id="A0A7X3MDF0"/>
<dbReference type="Proteomes" id="UP000460412">
    <property type="component" value="Unassembled WGS sequence"/>
</dbReference>
<reference evidence="1 2" key="1">
    <citation type="submission" date="2019-12" db="EMBL/GenBank/DDBJ databases">
        <title>Sporaefaciens musculi gen. nov., sp. nov., a novel bacterium isolated from the caecum of an obese mouse.</title>
        <authorList>
            <person name="Rasmussen T.S."/>
            <person name="Streidl T."/>
            <person name="Hitch T.C.A."/>
            <person name="Wortmann E."/>
            <person name="Deptula P."/>
            <person name="Hansen M."/>
            <person name="Nielsen D.S."/>
            <person name="Clavel T."/>
            <person name="Vogensen F.K."/>
        </authorList>
    </citation>
    <scope>NUCLEOTIDE SEQUENCE [LARGE SCALE GENOMIC DNA]</scope>
    <source>
        <strain evidence="1 2">WCA-9-b2</strain>
    </source>
</reference>
<protein>
    <submittedName>
        <fullName evidence="1">Uncharacterized protein</fullName>
    </submittedName>
</protein>
<dbReference type="EMBL" id="WUQX01000001">
    <property type="protein sequence ID" value="MXP74237.1"/>
    <property type="molecule type" value="Genomic_DNA"/>
</dbReference>
<organism evidence="1 2">
    <name type="scientific">Sporofaciens musculi</name>
    <dbReference type="NCBI Taxonomy" id="2681861"/>
    <lineage>
        <taxon>Bacteria</taxon>
        <taxon>Bacillati</taxon>
        <taxon>Bacillota</taxon>
        <taxon>Clostridia</taxon>
        <taxon>Lachnospirales</taxon>
        <taxon>Lachnospiraceae</taxon>
        <taxon>Sporofaciens</taxon>
    </lineage>
</organism>
<evidence type="ECO:0000313" key="1">
    <source>
        <dbReference type="EMBL" id="MXP74237.1"/>
    </source>
</evidence>
<name>A0A7X3MDF0_9FIRM</name>
<dbReference type="RefSeq" id="WP_159749370.1">
    <property type="nucleotide sequence ID" value="NZ_CASSPE010000008.1"/>
</dbReference>
<comment type="caution">
    <text evidence="1">The sequence shown here is derived from an EMBL/GenBank/DDBJ whole genome shotgun (WGS) entry which is preliminary data.</text>
</comment>
<evidence type="ECO:0000313" key="2">
    <source>
        <dbReference type="Proteomes" id="UP000460412"/>
    </source>
</evidence>
<gene>
    <name evidence="1" type="ORF">GN277_02005</name>
</gene>
<proteinExistence type="predicted"/>
<sequence>MGDEVDLQKMFKELTGYEKNRVDLRIDGIPASPMQIVQAHVAREESAYMRDYVLNEKGDIKELWFTNIESN</sequence>
<accession>A0A7X3MDF0</accession>